<comment type="catalytic activity">
    <reaction evidence="18">
        <text>prephenate + H(+) = 3-phenylpyruvate + CO2 + H2O</text>
        <dbReference type="Rhea" id="RHEA:21648"/>
        <dbReference type="ChEBI" id="CHEBI:15377"/>
        <dbReference type="ChEBI" id="CHEBI:15378"/>
        <dbReference type="ChEBI" id="CHEBI:16526"/>
        <dbReference type="ChEBI" id="CHEBI:18005"/>
        <dbReference type="ChEBI" id="CHEBI:29934"/>
        <dbReference type="EC" id="4.2.1.51"/>
    </reaction>
</comment>
<dbReference type="SUPFAM" id="SSF53850">
    <property type="entry name" value="Periplasmic binding protein-like II"/>
    <property type="match status" value="1"/>
</dbReference>
<evidence type="ECO:0000256" key="19">
    <source>
        <dbReference type="PIRSR" id="PIRSR001500-2"/>
    </source>
</evidence>
<feature type="domain" description="Prephenate dehydratase" evidence="21">
    <location>
        <begin position="100"/>
        <end position="276"/>
    </location>
</feature>
<dbReference type="InterPro" id="IPR002701">
    <property type="entry name" value="CM_II_prokaryot"/>
</dbReference>
<feature type="domain" description="Chorismate mutase" evidence="20">
    <location>
        <begin position="6"/>
        <end position="100"/>
    </location>
</feature>
<accession>A0A3D8IL87</accession>
<dbReference type="Pfam" id="PF01817">
    <property type="entry name" value="CM_2"/>
    <property type="match status" value="1"/>
</dbReference>
<sequence>MADIIQDIESKLQELREYIDKIDLDLITLLHKRFEYVKQIGHLKVKNQASIYRPDREKEIIDKLLSYVKQSNLSNLDKPTIEAVFYEIFAISRNLETPQKIAFLGPIGSYTHQAAESMFGPLSSYLGLTTISSVFEALYHKNAKYGVIPIENNTNGMVGETIDNLAKYNFTIVNEIILSIHHSFATTAQNLNDIERIYSKDIAFGQCSDFLLHYELNNVERIAVNSTALGAKYASQDTKSGAICSGIAAKLHKIPILFENIQNHSENKTRFVIISDFHNVRGKHDKTSVFVVIKDFEKSGALFELLRDFKEENINITKIDSRPIVATAGFQSGFYMDFHGHRDDANIQRIFTKRQGEIKWLGSYPAFER</sequence>
<evidence type="ECO:0000256" key="2">
    <source>
        <dbReference type="ARBA" id="ARBA00002364"/>
    </source>
</evidence>
<evidence type="ECO:0000313" key="22">
    <source>
        <dbReference type="EMBL" id="RDU65331.1"/>
    </source>
</evidence>
<dbReference type="PIRSF" id="PIRSF001500">
    <property type="entry name" value="Chor_mut_pdt_Ppr"/>
    <property type="match status" value="1"/>
</dbReference>
<evidence type="ECO:0000256" key="13">
    <source>
        <dbReference type="ARBA" id="ARBA00023235"/>
    </source>
</evidence>
<evidence type="ECO:0000256" key="9">
    <source>
        <dbReference type="ARBA" id="ARBA00022490"/>
    </source>
</evidence>
<comment type="pathway">
    <text evidence="4">Amino-acid biosynthesis; L-phenylalanine biosynthesis; phenylpyruvate from prephenate: step 1/1.</text>
</comment>
<protein>
    <recommendedName>
        <fullName evidence="8">Bifunctional chorismate mutase/prephenate dehydratase</fullName>
        <ecNumber evidence="7">4.2.1.51</ecNumber>
        <ecNumber evidence="6">5.4.99.5</ecNumber>
    </recommendedName>
    <alternativeName>
        <fullName evidence="17">Chorismate mutase-prephenate dehydratase</fullName>
    </alternativeName>
    <alternativeName>
        <fullName evidence="16">p-protein</fullName>
    </alternativeName>
</protein>
<dbReference type="SUPFAM" id="SSF48600">
    <property type="entry name" value="Chorismate mutase II"/>
    <property type="match status" value="1"/>
</dbReference>
<dbReference type="OrthoDB" id="9802281at2"/>
<dbReference type="AlphaFoldDB" id="A0A3D8IL87"/>
<gene>
    <name evidence="22" type="ORF">CQA53_06555</name>
</gene>
<evidence type="ECO:0000313" key="23">
    <source>
        <dbReference type="Proteomes" id="UP000256379"/>
    </source>
</evidence>
<evidence type="ECO:0000256" key="17">
    <source>
        <dbReference type="ARBA" id="ARBA00031520"/>
    </source>
</evidence>
<dbReference type="InterPro" id="IPR045865">
    <property type="entry name" value="ACT-like_dom_sf"/>
</dbReference>
<evidence type="ECO:0000256" key="11">
    <source>
        <dbReference type="ARBA" id="ARBA00023141"/>
    </source>
</evidence>
<dbReference type="CDD" id="cd13630">
    <property type="entry name" value="PBP2_PDT_1"/>
    <property type="match status" value="1"/>
</dbReference>
<keyword evidence="12" id="KW-0584">Phenylalanine biosynthesis</keyword>
<evidence type="ECO:0000256" key="5">
    <source>
        <dbReference type="ARBA" id="ARBA00004817"/>
    </source>
</evidence>
<dbReference type="GO" id="GO:0004106">
    <property type="term" value="F:chorismate mutase activity"/>
    <property type="evidence" value="ECO:0007669"/>
    <property type="project" value="UniProtKB-EC"/>
</dbReference>
<organism evidence="22 23">
    <name type="scientific">Helicobacter didelphidarum</name>
    <dbReference type="NCBI Taxonomy" id="2040648"/>
    <lineage>
        <taxon>Bacteria</taxon>
        <taxon>Pseudomonadati</taxon>
        <taxon>Campylobacterota</taxon>
        <taxon>Epsilonproteobacteria</taxon>
        <taxon>Campylobacterales</taxon>
        <taxon>Helicobacteraceae</taxon>
        <taxon>Helicobacter</taxon>
    </lineage>
</organism>
<dbReference type="UniPathway" id="UPA00120">
    <property type="reaction ID" value="UER00203"/>
</dbReference>
<evidence type="ECO:0000256" key="1">
    <source>
        <dbReference type="ARBA" id="ARBA00000824"/>
    </source>
</evidence>
<evidence type="ECO:0000256" key="3">
    <source>
        <dbReference type="ARBA" id="ARBA00004496"/>
    </source>
</evidence>
<dbReference type="GO" id="GO:0046417">
    <property type="term" value="P:chorismate metabolic process"/>
    <property type="evidence" value="ECO:0007669"/>
    <property type="project" value="InterPro"/>
</dbReference>
<dbReference type="UniPathway" id="UPA00121">
    <property type="reaction ID" value="UER00345"/>
</dbReference>
<evidence type="ECO:0000256" key="16">
    <source>
        <dbReference type="ARBA" id="ARBA00031175"/>
    </source>
</evidence>
<comment type="catalytic activity">
    <reaction evidence="1">
        <text>chorismate = prephenate</text>
        <dbReference type="Rhea" id="RHEA:13897"/>
        <dbReference type="ChEBI" id="CHEBI:29748"/>
        <dbReference type="ChEBI" id="CHEBI:29934"/>
        <dbReference type="EC" id="5.4.99.5"/>
    </reaction>
</comment>
<dbReference type="EC" id="5.4.99.5" evidence="6"/>
<proteinExistence type="predicted"/>
<keyword evidence="23" id="KW-1185">Reference proteome</keyword>
<evidence type="ECO:0000256" key="10">
    <source>
        <dbReference type="ARBA" id="ARBA00022605"/>
    </source>
</evidence>
<feature type="site" description="Essential for prephenate dehydratase activity" evidence="19">
    <location>
        <position position="269"/>
    </location>
</feature>
<dbReference type="GO" id="GO:0004664">
    <property type="term" value="F:prephenate dehydratase activity"/>
    <property type="evidence" value="ECO:0007669"/>
    <property type="project" value="UniProtKB-EC"/>
</dbReference>
<dbReference type="Gene3D" id="3.40.190.10">
    <property type="entry name" value="Periplasmic binding protein-like II"/>
    <property type="match status" value="2"/>
</dbReference>
<dbReference type="InterPro" id="IPR001086">
    <property type="entry name" value="Preph_deHydtase"/>
</dbReference>
<evidence type="ECO:0000259" key="21">
    <source>
        <dbReference type="PROSITE" id="PS51171"/>
    </source>
</evidence>
<dbReference type="GO" id="GO:0009094">
    <property type="term" value="P:L-phenylalanine biosynthetic process"/>
    <property type="evidence" value="ECO:0007669"/>
    <property type="project" value="UniProtKB-UniPathway"/>
</dbReference>
<evidence type="ECO:0000256" key="14">
    <source>
        <dbReference type="ARBA" id="ARBA00023239"/>
    </source>
</evidence>
<dbReference type="PROSITE" id="PS51168">
    <property type="entry name" value="CHORISMATE_MUT_2"/>
    <property type="match status" value="1"/>
</dbReference>
<dbReference type="Proteomes" id="UP000256379">
    <property type="component" value="Unassembled WGS sequence"/>
</dbReference>
<dbReference type="CDD" id="cd04905">
    <property type="entry name" value="ACT_CM-PDT"/>
    <property type="match status" value="1"/>
</dbReference>
<dbReference type="Gene3D" id="1.20.59.10">
    <property type="entry name" value="Chorismate mutase"/>
    <property type="match status" value="1"/>
</dbReference>
<evidence type="ECO:0000256" key="7">
    <source>
        <dbReference type="ARBA" id="ARBA00013147"/>
    </source>
</evidence>
<keyword evidence="13" id="KW-0413">Isomerase</keyword>
<dbReference type="InterPro" id="IPR036263">
    <property type="entry name" value="Chorismate_II_sf"/>
</dbReference>
<dbReference type="RefSeq" id="WP_115543220.1">
    <property type="nucleotide sequence ID" value="NZ_NXLQ01000013.1"/>
</dbReference>
<evidence type="ECO:0000256" key="4">
    <source>
        <dbReference type="ARBA" id="ARBA00004741"/>
    </source>
</evidence>
<dbReference type="Pfam" id="PF00800">
    <property type="entry name" value="PDT"/>
    <property type="match status" value="1"/>
</dbReference>
<evidence type="ECO:0000259" key="20">
    <source>
        <dbReference type="PROSITE" id="PS51168"/>
    </source>
</evidence>
<comment type="function">
    <text evidence="2">Catalyzes the Claisen rearrangement of chorismate to prephenate and the decarboxylation/dehydration of prephenate to phenylpyruvate.</text>
</comment>
<comment type="subcellular location">
    <subcellularLocation>
        <location evidence="3">Cytoplasm</location>
    </subcellularLocation>
</comment>
<keyword evidence="10" id="KW-0028">Amino-acid biosynthesis</keyword>
<evidence type="ECO:0000256" key="18">
    <source>
        <dbReference type="ARBA" id="ARBA00047848"/>
    </source>
</evidence>
<dbReference type="InterPro" id="IPR008242">
    <property type="entry name" value="Chor_mutase/pphenate_deHydtase"/>
</dbReference>
<evidence type="ECO:0000256" key="8">
    <source>
        <dbReference type="ARBA" id="ARBA00014401"/>
    </source>
</evidence>
<keyword evidence="11" id="KW-0057">Aromatic amino acid biosynthesis</keyword>
<keyword evidence="14" id="KW-0456">Lyase</keyword>
<reference evidence="22 23" key="1">
    <citation type="submission" date="2018-04" db="EMBL/GenBank/DDBJ databases">
        <title>Novel Campyloabacter and Helicobacter Species and Strains.</title>
        <authorList>
            <person name="Mannion A.J."/>
            <person name="Shen Z."/>
            <person name="Fox J.G."/>
        </authorList>
    </citation>
    <scope>NUCLEOTIDE SEQUENCE [LARGE SCALE GENOMIC DNA]</scope>
    <source>
        <strain evidence="22 23">MIT 17-337</strain>
    </source>
</reference>
<dbReference type="SMART" id="SM00830">
    <property type="entry name" value="CM_2"/>
    <property type="match status" value="1"/>
</dbReference>
<dbReference type="InterPro" id="IPR036979">
    <property type="entry name" value="CM_dom_sf"/>
</dbReference>
<evidence type="ECO:0000256" key="15">
    <source>
        <dbReference type="ARBA" id="ARBA00023268"/>
    </source>
</evidence>
<keyword evidence="15" id="KW-0511">Multifunctional enzyme</keyword>
<evidence type="ECO:0000256" key="6">
    <source>
        <dbReference type="ARBA" id="ARBA00012404"/>
    </source>
</evidence>
<dbReference type="EC" id="4.2.1.51" evidence="7"/>
<evidence type="ECO:0000256" key="12">
    <source>
        <dbReference type="ARBA" id="ARBA00023222"/>
    </source>
</evidence>
<dbReference type="GO" id="GO:0005737">
    <property type="term" value="C:cytoplasm"/>
    <property type="evidence" value="ECO:0007669"/>
    <property type="project" value="UniProtKB-SubCell"/>
</dbReference>
<dbReference type="PANTHER" id="PTHR21022:SF19">
    <property type="entry name" value="PREPHENATE DEHYDRATASE-RELATED"/>
    <property type="match status" value="1"/>
</dbReference>
<dbReference type="PROSITE" id="PS51171">
    <property type="entry name" value="PREPHENATE_DEHYDR_3"/>
    <property type="match status" value="1"/>
</dbReference>
<comment type="pathway">
    <text evidence="5">Metabolic intermediate biosynthesis; prephenate biosynthesis; prephenate from chorismate: step 1/1.</text>
</comment>
<comment type="caution">
    <text evidence="22">The sequence shown here is derived from an EMBL/GenBank/DDBJ whole genome shotgun (WGS) entry which is preliminary data.</text>
</comment>
<dbReference type="PANTHER" id="PTHR21022">
    <property type="entry name" value="PREPHENATE DEHYDRATASE P PROTEIN"/>
    <property type="match status" value="1"/>
</dbReference>
<dbReference type="EMBL" id="NXLQ01000013">
    <property type="protein sequence ID" value="RDU65331.1"/>
    <property type="molecule type" value="Genomic_DNA"/>
</dbReference>
<name>A0A3D8IL87_9HELI</name>
<dbReference type="Gene3D" id="3.30.70.260">
    <property type="match status" value="1"/>
</dbReference>
<dbReference type="SUPFAM" id="SSF55021">
    <property type="entry name" value="ACT-like"/>
    <property type="match status" value="1"/>
</dbReference>
<keyword evidence="9" id="KW-0963">Cytoplasm</keyword>